<protein>
    <submittedName>
        <fullName evidence="10">ABC efflux pump, inner membrane subunit</fullName>
    </submittedName>
</protein>
<dbReference type="AlphaFoldDB" id="A0A2U3KPK3"/>
<evidence type="ECO:0000313" key="11">
    <source>
        <dbReference type="Proteomes" id="UP000238701"/>
    </source>
</evidence>
<dbReference type="PANTHER" id="PTHR30572">
    <property type="entry name" value="MEMBRANE COMPONENT OF TRANSPORTER-RELATED"/>
    <property type="match status" value="1"/>
</dbReference>
<keyword evidence="3 7" id="KW-0812">Transmembrane</keyword>
<feature type="domain" description="ABC3 transporter permease C-terminal" evidence="8">
    <location>
        <begin position="288"/>
        <end position="401"/>
    </location>
</feature>
<proteinExistence type="inferred from homology"/>
<evidence type="ECO:0000259" key="9">
    <source>
        <dbReference type="Pfam" id="PF12704"/>
    </source>
</evidence>
<dbReference type="Proteomes" id="UP000238701">
    <property type="component" value="Unassembled WGS sequence"/>
</dbReference>
<dbReference type="EMBL" id="OMOD01000130">
    <property type="protein sequence ID" value="SPF41613.1"/>
    <property type="molecule type" value="Genomic_DNA"/>
</dbReference>
<dbReference type="InterPro" id="IPR003838">
    <property type="entry name" value="ABC3_permease_C"/>
</dbReference>
<dbReference type="InterPro" id="IPR025857">
    <property type="entry name" value="MacB_PCD"/>
</dbReference>
<accession>A0A2U3KPK3</accession>
<evidence type="ECO:0000256" key="1">
    <source>
        <dbReference type="ARBA" id="ARBA00004651"/>
    </source>
</evidence>
<gene>
    <name evidence="10" type="ORF">SBA1_370001</name>
</gene>
<dbReference type="InterPro" id="IPR050250">
    <property type="entry name" value="Macrolide_Exporter_MacB"/>
</dbReference>
<feature type="transmembrane region" description="Helical" evidence="7">
    <location>
        <begin position="371"/>
        <end position="391"/>
    </location>
</feature>
<evidence type="ECO:0000256" key="3">
    <source>
        <dbReference type="ARBA" id="ARBA00022692"/>
    </source>
</evidence>
<evidence type="ECO:0000256" key="6">
    <source>
        <dbReference type="ARBA" id="ARBA00038076"/>
    </source>
</evidence>
<dbReference type="Pfam" id="PF02687">
    <property type="entry name" value="FtsX"/>
    <property type="match status" value="1"/>
</dbReference>
<evidence type="ECO:0000256" key="5">
    <source>
        <dbReference type="ARBA" id="ARBA00023136"/>
    </source>
</evidence>
<dbReference type="Pfam" id="PF12704">
    <property type="entry name" value="MacB_PCD"/>
    <property type="match status" value="1"/>
</dbReference>
<dbReference type="PANTHER" id="PTHR30572:SF4">
    <property type="entry name" value="ABC TRANSPORTER PERMEASE YTRF"/>
    <property type="match status" value="1"/>
</dbReference>
<evidence type="ECO:0000256" key="7">
    <source>
        <dbReference type="SAM" id="Phobius"/>
    </source>
</evidence>
<evidence type="ECO:0000313" key="10">
    <source>
        <dbReference type="EMBL" id="SPF41613.1"/>
    </source>
</evidence>
<evidence type="ECO:0000256" key="4">
    <source>
        <dbReference type="ARBA" id="ARBA00022989"/>
    </source>
</evidence>
<feature type="domain" description="MacB-like periplasmic core" evidence="9">
    <location>
        <begin position="21"/>
        <end position="243"/>
    </location>
</feature>
<sequence length="409" mass="43660">MTILEALRIALQSLWANKLRSVLTLLGVVIGVAAVIAVVTFVNGINGYVAEKIFNLGADVFVISKASAVITNVDQLLEGQKRKDLTVEDFEAVRDACRQCALVGASTIKSDGHVKRGEQSISDCWIRGFTPSMAAILDVDLTAGRMVNDNDDTNRSNVAVIGTDVVDNLFPGSDPINQEIRVEGEIYTVVGVGKKQGKTLGQSRDNYVAIPITTYLKQFGAHSNIRIFGKANGVGSQLESAMDEARVIVRARRHDLPGKPDSFAAETNQGFLSIWSSLSSTFFIAMVAIAAISLVVGGIVIMNIMLVSVTERTREIGIRKAMGARSQDVLLQFLIESGTMALVGGLLGVLFGIAFAKGITALIGMPSSIELWAVAAGLLVSTSVGVFFGVYPAKRAARLDPIAALRFEL</sequence>
<evidence type="ECO:0000256" key="2">
    <source>
        <dbReference type="ARBA" id="ARBA00022475"/>
    </source>
</evidence>
<keyword evidence="5 7" id="KW-0472">Membrane</keyword>
<organism evidence="10 11">
    <name type="scientific">Candidatus Sulfotelmatobacter kueseliae</name>
    <dbReference type="NCBI Taxonomy" id="2042962"/>
    <lineage>
        <taxon>Bacteria</taxon>
        <taxon>Pseudomonadati</taxon>
        <taxon>Acidobacteriota</taxon>
        <taxon>Terriglobia</taxon>
        <taxon>Terriglobales</taxon>
        <taxon>Candidatus Korobacteraceae</taxon>
        <taxon>Candidatus Sulfotelmatobacter</taxon>
    </lineage>
</organism>
<feature type="transmembrane region" description="Helical" evidence="7">
    <location>
        <begin position="330"/>
        <end position="356"/>
    </location>
</feature>
<name>A0A2U3KPK3_9BACT</name>
<keyword evidence="2" id="KW-1003">Cell membrane</keyword>
<feature type="transmembrane region" description="Helical" evidence="7">
    <location>
        <begin position="21"/>
        <end position="42"/>
    </location>
</feature>
<dbReference type="GO" id="GO:0022857">
    <property type="term" value="F:transmembrane transporter activity"/>
    <property type="evidence" value="ECO:0007669"/>
    <property type="project" value="TreeGrafter"/>
</dbReference>
<reference evidence="11" key="1">
    <citation type="submission" date="2018-02" db="EMBL/GenBank/DDBJ databases">
        <authorList>
            <person name="Hausmann B."/>
        </authorList>
    </citation>
    <scope>NUCLEOTIDE SEQUENCE [LARGE SCALE GENOMIC DNA]</scope>
    <source>
        <strain evidence="11">Peat soil MAG SbA1</strain>
    </source>
</reference>
<comment type="similarity">
    <text evidence="6">Belongs to the ABC-4 integral membrane protein family.</text>
</comment>
<feature type="transmembrane region" description="Helical" evidence="7">
    <location>
        <begin position="282"/>
        <end position="309"/>
    </location>
</feature>
<evidence type="ECO:0000259" key="8">
    <source>
        <dbReference type="Pfam" id="PF02687"/>
    </source>
</evidence>
<dbReference type="GO" id="GO:0005886">
    <property type="term" value="C:plasma membrane"/>
    <property type="evidence" value="ECO:0007669"/>
    <property type="project" value="UniProtKB-SubCell"/>
</dbReference>
<keyword evidence="4 7" id="KW-1133">Transmembrane helix</keyword>
<comment type="subcellular location">
    <subcellularLocation>
        <location evidence="1">Cell membrane</location>
        <topology evidence="1">Multi-pass membrane protein</topology>
    </subcellularLocation>
</comment>
<dbReference type="OrthoDB" id="9770036at2"/>